<dbReference type="GO" id="GO:0005886">
    <property type="term" value="C:plasma membrane"/>
    <property type="evidence" value="ECO:0007669"/>
    <property type="project" value="EnsemblFungi"/>
</dbReference>
<dbReference type="EMBL" id="DS027056">
    <property type="protein sequence ID" value="EAW09201.1"/>
    <property type="molecule type" value="Genomic_DNA"/>
</dbReference>
<dbReference type="PANTHER" id="PTHR23086:SF8">
    <property type="entry name" value="PHOSPHATIDYLINOSITOL 5-PHOSPHATE 4-KINASE, ISOFORM A"/>
    <property type="match status" value="1"/>
</dbReference>
<organism evidence="14 15">
    <name type="scientific">Aspergillus clavatus (strain ATCC 1007 / CBS 513.65 / DSM 816 / NCTC 3887 / NRRL 1 / QM 1276 / 107)</name>
    <dbReference type="NCBI Taxonomy" id="344612"/>
    <lineage>
        <taxon>Eukaryota</taxon>
        <taxon>Fungi</taxon>
        <taxon>Dikarya</taxon>
        <taxon>Ascomycota</taxon>
        <taxon>Pezizomycotina</taxon>
        <taxon>Eurotiomycetes</taxon>
        <taxon>Eurotiomycetidae</taxon>
        <taxon>Eurotiales</taxon>
        <taxon>Aspergillaceae</taxon>
        <taxon>Aspergillus</taxon>
        <taxon>Aspergillus subgen. Fumigati</taxon>
    </lineage>
</organism>
<evidence type="ECO:0000256" key="3">
    <source>
        <dbReference type="ARBA" id="ARBA00022553"/>
    </source>
</evidence>
<keyword evidence="5 11" id="KW-0547">Nucleotide-binding</keyword>
<dbReference type="InterPro" id="IPR023610">
    <property type="entry name" value="PInositol-4/5-P-5/4-kinase"/>
</dbReference>
<keyword evidence="7 11" id="KW-0067">ATP-binding</keyword>
<dbReference type="VEuPathDB" id="FungiDB:ACLA_034040"/>
<evidence type="ECO:0000256" key="12">
    <source>
        <dbReference type="SAM" id="MobiDB-lite"/>
    </source>
</evidence>
<keyword evidence="15" id="KW-1185">Reference proteome</keyword>
<evidence type="ECO:0000256" key="9">
    <source>
        <dbReference type="ARBA" id="ARBA00080374"/>
    </source>
</evidence>
<sequence>MPSFANDGAATATATHPRPFDSPRGKPRDKGSVGNTFLWTNWPNGDTNQIDSHSNDRQYLPDLKNGSAYSLNNGPRSSASSYTRDPPLSKDGSMHSIGNGSLRDPRETGRVSMTLEKDIARKSFDVGASAGVGSATPSISSSHQLNGRSPSPRQVNGRALINGDHSQPSVDELASSNSTALTNGNVSPISHSEDTDRPSFEPDRLSASQTTTTYRYSSPPLPSAGDSIQSQDPAASGLRHRHTLQVPKATSSRRNSRDHTDDIAYSSGRLSPTTGATRRASLSLVRRATKTNRSDSFPDEANPDDDAARWAEAIKHRRASRKKRRDDDDDDRVIVGTKVDQNHVNWVTAYNMLTGIRFTVSRINAKMDRELTPADFVAKHKFSFDITGNELTPSAKYDFKFKDYAPWVFRHLRAKFRLDPADYLMSLTSKYILSELGSPGKSGSFFYFSRDYKYIIKTIHHSEHKLLRKILPEYYKHVEQNPNTLISQFYGLHRVKMAYGRKIHFVVMNNLFPPHRDIHQTFDLKGSTIGRDLREDDLERNPRATLKDLNWLRRGRHLECGPTKRDFFIKQLERDVELLKKLKIMDYSLLVGIHDLGRGNEEKLRDKTLQVFQPGGDREEEASPNMLMRTPSKLENERKARELRMLIKRERPVPLDKAAAKMPEEILDERKYHIFYADDGGFRATHENGHPGDEIYYLGIIDCLTHYGTVKKLENFFKGLSHDRNHISPIPPEGYGDRFVKFIKGITMSKEEAARHQEARSQGKVSAERSASVERTMQAAEKEASKDVSVTHPRTLSTVWDPVDVNGPGPTSTLPIVDEAGEGSSVGGVSHNSRQGPPSTEKDLPPLPNDAKGKGVSHHGQNGLSPLSAAR</sequence>
<dbReference type="KEGG" id="act:ACLA_034040"/>
<protein>
    <recommendedName>
        <fullName evidence="2">1-phosphatidylinositol-4-phosphate 5-kinase</fullName>
        <ecNumber evidence="2">2.7.1.68</ecNumber>
    </recommendedName>
    <alternativeName>
        <fullName evidence="10">1-phosphatidylinositol 4-phosphate kinase</fullName>
    </alternativeName>
    <alternativeName>
        <fullName evidence="8">Diphosphoinositide kinase</fullName>
    </alternativeName>
    <alternativeName>
        <fullName evidence="9">PIP5K</fullName>
    </alternativeName>
</protein>
<dbReference type="Proteomes" id="UP000006701">
    <property type="component" value="Unassembled WGS sequence"/>
</dbReference>
<evidence type="ECO:0000256" key="2">
    <source>
        <dbReference type="ARBA" id="ARBA00012172"/>
    </source>
</evidence>
<dbReference type="Pfam" id="PF01504">
    <property type="entry name" value="PIP5K"/>
    <property type="match status" value="1"/>
</dbReference>
<dbReference type="Gene3D" id="3.30.810.10">
    <property type="entry name" value="2-Layer Sandwich"/>
    <property type="match status" value="1"/>
</dbReference>
<dbReference type="GO" id="GO:0032153">
    <property type="term" value="C:cell division site"/>
    <property type="evidence" value="ECO:0007669"/>
    <property type="project" value="EnsemblFungi"/>
</dbReference>
<feature type="domain" description="PIPK" evidence="13">
    <location>
        <begin position="342"/>
        <end position="747"/>
    </location>
</feature>
<feature type="region of interest" description="Disordered" evidence="12">
    <location>
        <begin position="1"/>
        <end position="110"/>
    </location>
</feature>
<evidence type="ECO:0000256" key="10">
    <source>
        <dbReference type="ARBA" id="ARBA00082306"/>
    </source>
</evidence>
<dbReference type="STRING" id="344612.A1CJ77"/>
<dbReference type="InterPro" id="IPR002498">
    <property type="entry name" value="PInositol-4-P-4/5-kinase_core"/>
</dbReference>
<keyword evidence="6 11" id="KW-0418">Kinase</keyword>
<dbReference type="GO" id="GO:0005543">
    <property type="term" value="F:phospholipid binding"/>
    <property type="evidence" value="ECO:0007669"/>
    <property type="project" value="EnsemblFungi"/>
</dbReference>
<evidence type="ECO:0000256" key="1">
    <source>
        <dbReference type="ARBA" id="ARBA00000444"/>
    </source>
</evidence>
<comment type="catalytic activity">
    <reaction evidence="1">
        <text>a 1,2-diacyl-sn-glycero-3-phospho-(1D-myo-inositol 4-phosphate) + ATP = a 1,2-diacyl-sn-glycero-3-phospho-(1D-myo-inositol-4,5-bisphosphate) + ADP + H(+)</text>
        <dbReference type="Rhea" id="RHEA:14425"/>
        <dbReference type="ChEBI" id="CHEBI:15378"/>
        <dbReference type="ChEBI" id="CHEBI:30616"/>
        <dbReference type="ChEBI" id="CHEBI:58178"/>
        <dbReference type="ChEBI" id="CHEBI:58456"/>
        <dbReference type="ChEBI" id="CHEBI:456216"/>
        <dbReference type="EC" id="2.7.1.68"/>
    </reaction>
</comment>
<dbReference type="PROSITE" id="PS51455">
    <property type="entry name" value="PIPK"/>
    <property type="match status" value="1"/>
</dbReference>
<reference evidence="14 15" key="1">
    <citation type="journal article" date="2008" name="PLoS Genet.">
        <title>Genomic islands in the pathogenic filamentous fungus Aspergillus fumigatus.</title>
        <authorList>
            <person name="Fedorova N.D."/>
            <person name="Khaldi N."/>
            <person name="Joardar V.S."/>
            <person name="Maiti R."/>
            <person name="Amedeo P."/>
            <person name="Anderson M.J."/>
            <person name="Crabtree J."/>
            <person name="Silva J.C."/>
            <person name="Badger J.H."/>
            <person name="Albarraq A."/>
            <person name="Angiuoli S."/>
            <person name="Bussey H."/>
            <person name="Bowyer P."/>
            <person name="Cotty P.J."/>
            <person name="Dyer P.S."/>
            <person name="Egan A."/>
            <person name="Galens K."/>
            <person name="Fraser-Liggett C.M."/>
            <person name="Haas B.J."/>
            <person name="Inman J.M."/>
            <person name="Kent R."/>
            <person name="Lemieux S."/>
            <person name="Malavazi I."/>
            <person name="Orvis J."/>
            <person name="Roemer T."/>
            <person name="Ronning C.M."/>
            <person name="Sundaram J.P."/>
            <person name="Sutton G."/>
            <person name="Turner G."/>
            <person name="Venter J.C."/>
            <person name="White O.R."/>
            <person name="Whitty B.R."/>
            <person name="Youngman P."/>
            <person name="Wolfe K.H."/>
            <person name="Goldman G.H."/>
            <person name="Wortman J.R."/>
            <person name="Jiang B."/>
            <person name="Denning D.W."/>
            <person name="Nierman W.C."/>
        </authorList>
    </citation>
    <scope>NUCLEOTIDE SEQUENCE [LARGE SCALE GENOMIC DNA]</scope>
    <source>
        <strain evidence="15">ATCC 1007 / CBS 513.65 / DSM 816 / NCTC 3887 / NRRL 1</strain>
    </source>
</reference>
<evidence type="ECO:0000259" key="13">
    <source>
        <dbReference type="PROSITE" id="PS51455"/>
    </source>
</evidence>
<dbReference type="RefSeq" id="XP_001270627.1">
    <property type="nucleotide sequence ID" value="XM_001270626.1"/>
</dbReference>
<gene>
    <name evidence="14" type="ORF">ACLA_034040</name>
</gene>
<evidence type="ECO:0000256" key="8">
    <source>
        <dbReference type="ARBA" id="ARBA00078403"/>
    </source>
</evidence>
<keyword evidence="4 11" id="KW-0808">Transferase</keyword>
<dbReference type="SUPFAM" id="SSF56104">
    <property type="entry name" value="SAICAR synthase-like"/>
    <property type="match status" value="1"/>
</dbReference>
<name>A1CJ77_ASPCL</name>
<dbReference type="GO" id="GO:0016308">
    <property type="term" value="F:1-phosphatidylinositol-4-phosphate 5-kinase activity"/>
    <property type="evidence" value="ECO:0007669"/>
    <property type="project" value="UniProtKB-EC"/>
</dbReference>
<dbReference type="Gene3D" id="3.30.800.10">
    <property type="entry name" value="Phosphatidylinositol Phosphate Kinase II Beta"/>
    <property type="match status" value="1"/>
</dbReference>
<feature type="compositionally biased region" description="Polar residues" evidence="12">
    <location>
        <begin position="206"/>
        <end position="216"/>
    </location>
</feature>
<accession>A1CJ77</accession>
<feature type="compositionally biased region" description="Polar residues" evidence="12">
    <location>
        <begin position="67"/>
        <end position="83"/>
    </location>
</feature>
<dbReference type="AlphaFoldDB" id="A1CJ77"/>
<evidence type="ECO:0000256" key="6">
    <source>
        <dbReference type="ARBA" id="ARBA00022777"/>
    </source>
</evidence>
<dbReference type="InterPro" id="IPR027484">
    <property type="entry name" value="PInositol-4-P-5-kinase_N"/>
</dbReference>
<evidence type="ECO:0000256" key="11">
    <source>
        <dbReference type="PROSITE-ProRule" id="PRU00781"/>
    </source>
</evidence>
<feature type="compositionally biased region" description="Polar residues" evidence="12">
    <location>
        <begin position="135"/>
        <end position="154"/>
    </location>
</feature>
<feature type="compositionally biased region" description="Basic and acidic residues" evidence="12">
    <location>
        <begin position="191"/>
        <end position="204"/>
    </location>
</feature>
<feature type="compositionally biased region" description="Polar residues" evidence="12">
    <location>
        <begin position="164"/>
        <end position="190"/>
    </location>
</feature>
<evidence type="ECO:0000256" key="4">
    <source>
        <dbReference type="ARBA" id="ARBA00022679"/>
    </source>
</evidence>
<keyword evidence="3" id="KW-0597">Phosphoprotein</keyword>
<dbReference type="CDD" id="cd17303">
    <property type="entry name" value="PIPKc_PIP5K_yeast_like"/>
    <property type="match status" value="1"/>
</dbReference>
<dbReference type="GeneID" id="4703039"/>
<evidence type="ECO:0000256" key="5">
    <source>
        <dbReference type="ARBA" id="ARBA00022741"/>
    </source>
</evidence>
<feature type="compositionally biased region" description="Basic and acidic residues" evidence="12">
    <location>
        <begin position="18"/>
        <end position="31"/>
    </location>
</feature>
<dbReference type="SMART" id="SM00330">
    <property type="entry name" value="PIPKc"/>
    <property type="match status" value="1"/>
</dbReference>
<dbReference type="eggNOG" id="KOG0229">
    <property type="taxonomic scope" value="Eukaryota"/>
</dbReference>
<dbReference type="GO" id="GO:0052811">
    <property type="term" value="F:1-phosphatidylinositol-3-phosphate 4-kinase activity"/>
    <property type="evidence" value="ECO:0007669"/>
    <property type="project" value="EnsemblFungi"/>
</dbReference>
<dbReference type="OrthoDB" id="20783at2759"/>
<evidence type="ECO:0000313" key="15">
    <source>
        <dbReference type="Proteomes" id="UP000006701"/>
    </source>
</evidence>
<dbReference type="GO" id="GO:0005524">
    <property type="term" value="F:ATP binding"/>
    <property type="evidence" value="ECO:0007669"/>
    <property type="project" value="UniProtKB-UniRule"/>
</dbReference>
<proteinExistence type="predicted"/>
<dbReference type="FunFam" id="3.30.800.10:FF:000009">
    <property type="entry name" value="Phosphatidylinositol 4-phosphate 5-kinase its3"/>
    <property type="match status" value="1"/>
</dbReference>
<dbReference type="OMA" id="WTNWPNG"/>
<dbReference type="GO" id="GO:1902412">
    <property type="term" value="P:regulation of mitotic cytokinesis"/>
    <property type="evidence" value="ECO:0007669"/>
    <property type="project" value="EnsemblFungi"/>
</dbReference>
<dbReference type="InterPro" id="IPR027483">
    <property type="entry name" value="PInositol-4-P-4/5-kinase_C_sf"/>
</dbReference>
<dbReference type="EC" id="2.7.1.68" evidence="2"/>
<feature type="region of interest" description="Disordered" evidence="12">
    <location>
        <begin position="755"/>
        <end position="871"/>
    </location>
</feature>
<dbReference type="GO" id="GO:1902635">
    <property type="term" value="P:1-phosphatidyl-1D-myo-inositol 4,5-bisphosphate biosynthetic process"/>
    <property type="evidence" value="ECO:0007669"/>
    <property type="project" value="EnsemblFungi"/>
</dbReference>
<dbReference type="HOGENOM" id="CLU_004312_0_3_1"/>
<feature type="region of interest" description="Disordered" evidence="12">
    <location>
        <begin position="130"/>
        <end position="307"/>
    </location>
</feature>
<evidence type="ECO:0000313" key="14">
    <source>
        <dbReference type="EMBL" id="EAW09201.1"/>
    </source>
</evidence>
<dbReference type="PANTHER" id="PTHR23086">
    <property type="entry name" value="PHOSPHATIDYLINOSITOL-4-PHOSPHATE 5-KINASE"/>
    <property type="match status" value="1"/>
</dbReference>
<evidence type="ECO:0000256" key="7">
    <source>
        <dbReference type="ARBA" id="ARBA00022840"/>
    </source>
</evidence>
<feature type="compositionally biased region" description="Polar residues" evidence="12">
    <location>
        <begin position="33"/>
        <end position="52"/>
    </location>
</feature>